<evidence type="ECO:0000256" key="6">
    <source>
        <dbReference type="ARBA" id="ARBA00022777"/>
    </source>
</evidence>
<dbReference type="EMBL" id="BONN01000001">
    <property type="protein sequence ID" value="GIG30921.1"/>
    <property type="molecule type" value="Genomic_DNA"/>
</dbReference>
<comment type="catalytic activity">
    <reaction evidence="1">
        <text>ATP + protein L-histidine = ADP + protein N-phospho-L-histidine.</text>
        <dbReference type="EC" id="2.7.13.3"/>
    </reaction>
</comment>
<comment type="caution">
    <text evidence="11">The sequence shown here is derived from an EMBL/GenBank/DDBJ whole genome shotgun (WGS) entry which is preliminary data.</text>
</comment>
<keyword evidence="8" id="KW-1133">Transmembrane helix</keyword>
<evidence type="ECO:0000256" key="2">
    <source>
        <dbReference type="ARBA" id="ARBA00004236"/>
    </source>
</evidence>
<dbReference type="PANTHER" id="PTHR43711:SF1">
    <property type="entry name" value="HISTIDINE KINASE 1"/>
    <property type="match status" value="1"/>
</dbReference>
<dbReference type="AlphaFoldDB" id="A0A7Y9JXW4"/>
<evidence type="ECO:0000256" key="3">
    <source>
        <dbReference type="ARBA" id="ARBA00012438"/>
    </source>
</evidence>
<keyword evidence="8" id="KW-0812">Transmembrane</keyword>
<dbReference type="PANTHER" id="PTHR43711">
    <property type="entry name" value="TWO-COMPONENT HISTIDINE KINASE"/>
    <property type="match status" value="1"/>
</dbReference>
<dbReference type="InterPro" id="IPR050736">
    <property type="entry name" value="Sensor_HK_Regulatory"/>
</dbReference>
<keyword evidence="6 11" id="KW-0418">Kinase</keyword>
<protein>
    <recommendedName>
        <fullName evidence="3">histidine kinase</fullName>
        <ecNumber evidence="3">2.7.13.3</ecNumber>
    </recommendedName>
</protein>
<keyword evidence="8" id="KW-0472">Membrane</keyword>
<dbReference type="Gene3D" id="1.10.287.130">
    <property type="match status" value="1"/>
</dbReference>
<dbReference type="InterPro" id="IPR005467">
    <property type="entry name" value="His_kinase_dom"/>
</dbReference>
<evidence type="ECO:0000259" key="9">
    <source>
        <dbReference type="PROSITE" id="PS50109"/>
    </source>
</evidence>
<keyword evidence="7" id="KW-0902">Two-component regulatory system</keyword>
<proteinExistence type="predicted"/>
<dbReference type="SMART" id="SM00388">
    <property type="entry name" value="HisKA"/>
    <property type="match status" value="1"/>
</dbReference>
<dbReference type="Proteomes" id="UP000618382">
    <property type="component" value="Unassembled WGS sequence"/>
</dbReference>
<sequence length="313" mass="32323">MTGGRAVTAAAAGVVLLGGSAAVAVAVAAPSLRVVVTWYPAAVLAAGAALLAGTLLLVATLRARAVRTRDRAQDAAHAAGREAERAAHRRFLARLDHELKNPVTALQAAAAGLEPDPDDGPRVRAHATVRGQSARLAALVADLRRLAELEVRDIEQELVDVAEVVRDAVADVVDQQTARGLARPDVVVTLPTAPWPLPPVRGDVDLLYAAVTNLLVNALKFSPPGARVEVRGSDEDGTVVVEVADTGPGIPADEVDLVFDELARGRDARGLPGSGLGLPLVRVVAERHGGRAVLRSRPGSGTSVRLHLPAAAG</sequence>
<accession>A0A7Y9JXW4</accession>
<dbReference type="Proteomes" id="UP000577956">
    <property type="component" value="Unassembled WGS sequence"/>
</dbReference>
<dbReference type="InterPro" id="IPR036097">
    <property type="entry name" value="HisK_dim/P_sf"/>
</dbReference>
<dbReference type="Gene3D" id="3.30.565.10">
    <property type="entry name" value="Histidine kinase-like ATPase, C-terminal domain"/>
    <property type="match status" value="1"/>
</dbReference>
<dbReference type="PROSITE" id="PS50109">
    <property type="entry name" value="HIS_KIN"/>
    <property type="match status" value="1"/>
</dbReference>
<dbReference type="EMBL" id="JACCBK010000001">
    <property type="protein sequence ID" value="NYD86072.1"/>
    <property type="molecule type" value="Genomic_DNA"/>
</dbReference>
<dbReference type="InterPro" id="IPR004358">
    <property type="entry name" value="Sig_transdc_His_kin-like_C"/>
</dbReference>
<evidence type="ECO:0000313" key="10">
    <source>
        <dbReference type="EMBL" id="GIG30921.1"/>
    </source>
</evidence>
<reference evidence="11 12" key="1">
    <citation type="submission" date="2020-07" db="EMBL/GenBank/DDBJ databases">
        <title>Sequencing the genomes of 1000 actinobacteria strains.</title>
        <authorList>
            <person name="Klenk H.-P."/>
        </authorList>
    </citation>
    <scope>NUCLEOTIDE SEQUENCE [LARGE SCALE GENOMIC DNA]</scope>
    <source>
        <strain evidence="11 12">DSM 24482</strain>
    </source>
</reference>
<feature type="transmembrane region" description="Helical" evidence="8">
    <location>
        <begin position="38"/>
        <end position="61"/>
    </location>
</feature>
<gene>
    <name evidence="11" type="ORF">BKA21_001621</name>
    <name evidence="10" type="ORF">Col01nite_00800</name>
</gene>
<feature type="domain" description="Histidine kinase" evidence="9">
    <location>
        <begin position="94"/>
        <end position="312"/>
    </location>
</feature>
<keyword evidence="5 11" id="KW-0808">Transferase</keyword>
<evidence type="ECO:0000313" key="13">
    <source>
        <dbReference type="Proteomes" id="UP000618382"/>
    </source>
</evidence>
<dbReference type="Pfam" id="PF02518">
    <property type="entry name" value="HATPase_c"/>
    <property type="match status" value="1"/>
</dbReference>
<dbReference type="GO" id="GO:0005886">
    <property type="term" value="C:plasma membrane"/>
    <property type="evidence" value="ECO:0007669"/>
    <property type="project" value="UniProtKB-SubCell"/>
</dbReference>
<dbReference type="RefSeq" id="WP_140457759.1">
    <property type="nucleotide sequence ID" value="NZ_BAABFI010000002.1"/>
</dbReference>
<dbReference type="PRINTS" id="PR00344">
    <property type="entry name" value="BCTRLSENSOR"/>
</dbReference>
<dbReference type="InterPro" id="IPR003661">
    <property type="entry name" value="HisK_dim/P_dom"/>
</dbReference>
<evidence type="ECO:0000313" key="11">
    <source>
        <dbReference type="EMBL" id="NYD86072.1"/>
    </source>
</evidence>
<dbReference type="SUPFAM" id="SSF55874">
    <property type="entry name" value="ATPase domain of HSP90 chaperone/DNA topoisomerase II/histidine kinase"/>
    <property type="match status" value="1"/>
</dbReference>
<keyword evidence="4" id="KW-0597">Phosphoprotein</keyword>
<evidence type="ECO:0000256" key="8">
    <source>
        <dbReference type="SAM" id="Phobius"/>
    </source>
</evidence>
<evidence type="ECO:0000256" key="5">
    <source>
        <dbReference type="ARBA" id="ARBA00022679"/>
    </source>
</evidence>
<keyword evidence="13" id="KW-1185">Reference proteome</keyword>
<evidence type="ECO:0000256" key="7">
    <source>
        <dbReference type="ARBA" id="ARBA00023012"/>
    </source>
</evidence>
<dbReference type="Pfam" id="PF00512">
    <property type="entry name" value="HisKA"/>
    <property type="match status" value="1"/>
</dbReference>
<dbReference type="EC" id="2.7.13.3" evidence="3"/>
<dbReference type="GO" id="GO:0000155">
    <property type="term" value="F:phosphorelay sensor kinase activity"/>
    <property type="evidence" value="ECO:0007669"/>
    <property type="project" value="InterPro"/>
</dbReference>
<reference evidence="10 13" key="2">
    <citation type="submission" date="2021-01" db="EMBL/GenBank/DDBJ databases">
        <title>Whole genome shotgun sequence of Cellulomonas oligotrophica NBRC 109435.</title>
        <authorList>
            <person name="Komaki H."/>
            <person name="Tamura T."/>
        </authorList>
    </citation>
    <scope>NUCLEOTIDE SEQUENCE [LARGE SCALE GENOMIC DNA]</scope>
    <source>
        <strain evidence="10 13">NBRC 109435</strain>
    </source>
</reference>
<dbReference type="CDD" id="cd00075">
    <property type="entry name" value="HATPase"/>
    <property type="match status" value="1"/>
</dbReference>
<name>A0A7Y9JXW4_9CELL</name>
<dbReference type="SMART" id="SM00387">
    <property type="entry name" value="HATPase_c"/>
    <property type="match status" value="1"/>
</dbReference>
<evidence type="ECO:0000256" key="4">
    <source>
        <dbReference type="ARBA" id="ARBA00022553"/>
    </source>
</evidence>
<comment type="subcellular location">
    <subcellularLocation>
        <location evidence="2">Cell membrane</location>
    </subcellularLocation>
</comment>
<dbReference type="CDD" id="cd00082">
    <property type="entry name" value="HisKA"/>
    <property type="match status" value="1"/>
</dbReference>
<organism evidence="11 12">
    <name type="scientific">Cellulomonas oligotrophica</name>
    <dbReference type="NCBI Taxonomy" id="931536"/>
    <lineage>
        <taxon>Bacteria</taxon>
        <taxon>Bacillati</taxon>
        <taxon>Actinomycetota</taxon>
        <taxon>Actinomycetes</taxon>
        <taxon>Micrococcales</taxon>
        <taxon>Cellulomonadaceae</taxon>
        <taxon>Cellulomonas</taxon>
    </lineage>
</organism>
<evidence type="ECO:0000313" key="12">
    <source>
        <dbReference type="Proteomes" id="UP000577956"/>
    </source>
</evidence>
<evidence type="ECO:0000256" key="1">
    <source>
        <dbReference type="ARBA" id="ARBA00000085"/>
    </source>
</evidence>
<dbReference type="InterPro" id="IPR036890">
    <property type="entry name" value="HATPase_C_sf"/>
</dbReference>
<dbReference type="SUPFAM" id="SSF47384">
    <property type="entry name" value="Homodimeric domain of signal transducing histidine kinase"/>
    <property type="match status" value="1"/>
</dbReference>
<dbReference type="InterPro" id="IPR003594">
    <property type="entry name" value="HATPase_dom"/>
</dbReference>